<dbReference type="GO" id="GO:0071596">
    <property type="term" value="P:ubiquitin-dependent protein catabolic process via the N-end rule pathway"/>
    <property type="evidence" value="ECO:0007669"/>
    <property type="project" value="InterPro"/>
</dbReference>
<dbReference type="AlphaFoldDB" id="A0A2N8KUP7"/>
<evidence type="ECO:0000256" key="4">
    <source>
        <dbReference type="HAMAP-Rule" id="MF_00689"/>
    </source>
</evidence>
<keyword evidence="1 4" id="KW-0963">Cytoplasm</keyword>
<evidence type="ECO:0000256" key="5">
    <source>
        <dbReference type="SAM" id="MobiDB-lite"/>
    </source>
</evidence>
<keyword evidence="3 4" id="KW-0012">Acyltransferase</keyword>
<dbReference type="HAMAP" id="MF_00689">
    <property type="entry name" value="Bpt"/>
    <property type="match status" value="1"/>
</dbReference>
<accession>A0A2N8KUP7</accession>
<dbReference type="Pfam" id="PF04377">
    <property type="entry name" value="ATE_C"/>
    <property type="match status" value="1"/>
</dbReference>
<evidence type="ECO:0000313" key="8">
    <source>
        <dbReference type="EMBL" id="PND37189.1"/>
    </source>
</evidence>
<dbReference type="InterPro" id="IPR030700">
    <property type="entry name" value="N-end_Aminoacyl_Trfase"/>
</dbReference>
<dbReference type="InterPro" id="IPR016181">
    <property type="entry name" value="Acyl_CoA_acyltransferase"/>
</dbReference>
<comment type="similarity">
    <text evidence="4">Belongs to the R-transferase family. Bpt subfamily.</text>
</comment>
<reference evidence="8 9" key="1">
    <citation type="submission" date="2018-01" db="EMBL/GenBank/DDBJ databases">
        <title>Draft genome sequence of Paucibacter aquatile CR182 isolated from freshwater of the Nakdong River.</title>
        <authorList>
            <person name="Choi A."/>
            <person name="Chung E.J."/>
        </authorList>
    </citation>
    <scope>NUCLEOTIDE SEQUENCE [LARGE SCALE GENOMIC DNA]</scope>
    <source>
        <strain evidence="8 9">CR182</strain>
    </source>
</reference>
<feature type="region of interest" description="Disordered" evidence="5">
    <location>
        <begin position="245"/>
        <end position="269"/>
    </location>
</feature>
<dbReference type="GO" id="GO:0005737">
    <property type="term" value="C:cytoplasm"/>
    <property type="evidence" value="ECO:0007669"/>
    <property type="project" value="UniProtKB-SubCell"/>
</dbReference>
<dbReference type="RefSeq" id="WP_102767106.1">
    <property type="nucleotide sequence ID" value="NZ_POSP01000003.1"/>
</dbReference>
<evidence type="ECO:0000259" key="6">
    <source>
        <dbReference type="Pfam" id="PF04376"/>
    </source>
</evidence>
<comment type="catalytic activity">
    <reaction evidence="4">
        <text>N-terminal L-glutamyl-[protein] + L-leucyl-tRNA(Leu) = N-terminal L-leucyl-L-glutamyl-[protein] + tRNA(Leu) + H(+)</text>
        <dbReference type="Rhea" id="RHEA:50412"/>
        <dbReference type="Rhea" id="RHEA-COMP:9613"/>
        <dbReference type="Rhea" id="RHEA-COMP:9622"/>
        <dbReference type="Rhea" id="RHEA-COMP:12664"/>
        <dbReference type="Rhea" id="RHEA-COMP:12668"/>
        <dbReference type="ChEBI" id="CHEBI:15378"/>
        <dbReference type="ChEBI" id="CHEBI:64721"/>
        <dbReference type="ChEBI" id="CHEBI:78442"/>
        <dbReference type="ChEBI" id="CHEBI:78494"/>
        <dbReference type="ChEBI" id="CHEBI:133041"/>
        <dbReference type="EC" id="2.3.2.29"/>
    </reaction>
</comment>
<dbReference type="SUPFAM" id="SSF55729">
    <property type="entry name" value="Acyl-CoA N-acyltransferases (Nat)"/>
    <property type="match status" value="1"/>
</dbReference>
<dbReference type="Pfam" id="PF04376">
    <property type="entry name" value="ATE_N"/>
    <property type="match status" value="1"/>
</dbReference>
<dbReference type="GO" id="GO:0004057">
    <property type="term" value="F:arginyl-tRNA--protein transferase activity"/>
    <property type="evidence" value="ECO:0007669"/>
    <property type="project" value="InterPro"/>
</dbReference>
<dbReference type="InterPro" id="IPR007472">
    <property type="entry name" value="N-end_Aminoacyl_Trfase_C"/>
</dbReference>
<dbReference type="PIRSF" id="PIRSF037208">
    <property type="entry name" value="ATE_pro_prd"/>
    <property type="match status" value="1"/>
</dbReference>
<name>A0A2N8KUP7_9BURK</name>
<evidence type="ECO:0000256" key="2">
    <source>
        <dbReference type="ARBA" id="ARBA00022679"/>
    </source>
</evidence>
<dbReference type="Proteomes" id="UP000235916">
    <property type="component" value="Unassembled WGS sequence"/>
</dbReference>
<gene>
    <name evidence="4" type="primary">bpt</name>
    <name evidence="8" type="ORF">C1O66_06345</name>
</gene>
<dbReference type="PANTHER" id="PTHR21367:SF1">
    <property type="entry name" value="ARGINYL-TRNA--PROTEIN TRANSFERASE 1"/>
    <property type="match status" value="1"/>
</dbReference>
<dbReference type="InterPro" id="IPR007471">
    <property type="entry name" value="N-end_Aminoacyl_Trfase_N"/>
</dbReference>
<dbReference type="NCBIfam" id="NF002346">
    <property type="entry name" value="PRK01305.2-3"/>
    <property type="match status" value="1"/>
</dbReference>
<evidence type="ECO:0000259" key="7">
    <source>
        <dbReference type="Pfam" id="PF04377"/>
    </source>
</evidence>
<organism evidence="8 9">
    <name type="scientific">Kinneretia aquatilis</name>
    <dbReference type="NCBI Taxonomy" id="2070761"/>
    <lineage>
        <taxon>Bacteria</taxon>
        <taxon>Pseudomonadati</taxon>
        <taxon>Pseudomonadota</taxon>
        <taxon>Betaproteobacteria</taxon>
        <taxon>Burkholderiales</taxon>
        <taxon>Sphaerotilaceae</taxon>
        <taxon>Roseateles</taxon>
    </lineage>
</organism>
<dbReference type="EC" id="2.3.2.29" evidence="4"/>
<comment type="caution">
    <text evidence="8">The sequence shown here is derived from an EMBL/GenBank/DDBJ whole genome shotgun (WGS) entry which is preliminary data.</text>
</comment>
<keyword evidence="2 4" id="KW-0808">Transferase</keyword>
<comment type="subcellular location">
    <subcellularLocation>
        <location evidence="4">Cytoplasm</location>
    </subcellularLocation>
</comment>
<comment type="function">
    <text evidence="4">Functions in the N-end rule pathway of protein degradation where it conjugates Leu from its aminoacyl-tRNA to the N-termini of proteins containing an N-terminal aspartate or glutamate.</text>
</comment>
<protein>
    <recommendedName>
        <fullName evidence="4">Aspartate/glutamate leucyltransferase</fullName>
        <ecNumber evidence="4">2.3.2.29</ecNumber>
    </recommendedName>
</protein>
<feature type="domain" description="N-end rule aminoacyl transferase C-terminal" evidence="7">
    <location>
        <begin position="110"/>
        <end position="235"/>
    </location>
</feature>
<keyword evidence="9" id="KW-1185">Reference proteome</keyword>
<dbReference type="InterPro" id="IPR017138">
    <property type="entry name" value="Asp_Glu_LeuTrfase"/>
</dbReference>
<feature type="domain" description="N-end aminoacyl transferase N-terminal" evidence="6">
    <location>
        <begin position="20"/>
        <end position="90"/>
    </location>
</feature>
<dbReference type="NCBIfam" id="NF002341">
    <property type="entry name" value="PRK01305.1-1"/>
    <property type="match status" value="1"/>
</dbReference>
<dbReference type="PANTHER" id="PTHR21367">
    <property type="entry name" value="ARGININE-TRNA-PROTEIN TRANSFERASE 1"/>
    <property type="match status" value="1"/>
</dbReference>
<comment type="catalytic activity">
    <reaction evidence="4">
        <text>N-terminal L-aspartyl-[protein] + L-leucyl-tRNA(Leu) = N-terminal L-leucyl-L-aspartyl-[protein] + tRNA(Leu) + H(+)</text>
        <dbReference type="Rhea" id="RHEA:50420"/>
        <dbReference type="Rhea" id="RHEA-COMP:9613"/>
        <dbReference type="Rhea" id="RHEA-COMP:9622"/>
        <dbReference type="Rhea" id="RHEA-COMP:12669"/>
        <dbReference type="Rhea" id="RHEA-COMP:12674"/>
        <dbReference type="ChEBI" id="CHEBI:15378"/>
        <dbReference type="ChEBI" id="CHEBI:64720"/>
        <dbReference type="ChEBI" id="CHEBI:78442"/>
        <dbReference type="ChEBI" id="CHEBI:78494"/>
        <dbReference type="ChEBI" id="CHEBI:133042"/>
        <dbReference type="EC" id="2.3.2.29"/>
    </reaction>
</comment>
<dbReference type="GO" id="GO:0008914">
    <property type="term" value="F:leucyl-tRNA--protein transferase activity"/>
    <property type="evidence" value="ECO:0007669"/>
    <property type="project" value="UniProtKB-UniRule"/>
</dbReference>
<dbReference type="OrthoDB" id="9782022at2"/>
<dbReference type="NCBIfam" id="NF002342">
    <property type="entry name" value="PRK01305.1-3"/>
    <property type="match status" value="1"/>
</dbReference>
<evidence type="ECO:0000313" key="9">
    <source>
        <dbReference type="Proteomes" id="UP000235916"/>
    </source>
</evidence>
<evidence type="ECO:0000256" key="1">
    <source>
        <dbReference type="ARBA" id="ARBA00022490"/>
    </source>
</evidence>
<dbReference type="EMBL" id="POSP01000003">
    <property type="protein sequence ID" value="PND37189.1"/>
    <property type="molecule type" value="Genomic_DNA"/>
</dbReference>
<proteinExistence type="inferred from homology"/>
<evidence type="ECO:0000256" key="3">
    <source>
        <dbReference type="ARBA" id="ARBA00023315"/>
    </source>
</evidence>
<sequence>MTHLKELPLAQLQFYATAAYPCSYLADRQARSQVATPSHLIHADAYSSLVAAGFRRSGLFTYRPFCDGCKACVPMRIPVASFKPSRSQRRALRQHQHLQAKVMRLGYSQEHYELYLRYQAARHSGGGMDHDSVEQYSQFLLQSRINSRLVEFRERRDDGEMVLKMVSILDILSDGLSAVYTFYEPEERCSYGTYNVLWQIQQTRDLQLAHLYLGYWIAESGKMAYKADFRPHQLLQQGQWQWAEDSEDGVGGVGSTASSGPAPDLIQER</sequence>